<dbReference type="PRINTS" id="PR00837">
    <property type="entry name" value="V5TPXLIKE"/>
</dbReference>
<organism evidence="3 4">
    <name type="scientific">Crassostrea virginica</name>
    <name type="common">Eastern oyster</name>
    <dbReference type="NCBI Taxonomy" id="6565"/>
    <lineage>
        <taxon>Eukaryota</taxon>
        <taxon>Metazoa</taxon>
        <taxon>Spiralia</taxon>
        <taxon>Lophotrochozoa</taxon>
        <taxon>Mollusca</taxon>
        <taxon>Bivalvia</taxon>
        <taxon>Autobranchia</taxon>
        <taxon>Pteriomorphia</taxon>
        <taxon>Ostreida</taxon>
        <taxon>Ostreoidea</taxon>
        <taxon>Ostreidae</taxon>
        <taxon>Crassostrea</taxon>
    </lineage>
</organism>
<proteinExistence type="predicted"/>
<sequence length="337" mass="36203">MERHSSVILFICMVGVLSTTGGEPRHKRALTCPPKFLVLQDHSACLPRSASATNSGVLDADKQLIVDSHNTYRSGVSPTAAMMYKMYWDDEIAMIAQRYADACKGLVHDSGRQRSIPGRFSVGQNLAAGDYDIAWPDVVRLWYDEVKDFTLNGSNSLLLVGHFTQVVSANSVLVGCGFAICGTTRNYVCNYGPAGNMDIDNPYLSGAPCGDCPSTCNGTLCDCGGKVCLNGGTMDPATCLCTCKQPTTYIGETCQLNCSSHQDKSDCERYYLPSHCDVYVNVPEECPTMCKACPCAGIDQDGSTACLLQGKGGVTSGPRPLCPLLHSALLLWIVLFS</sequence>
<accession>A0A8B8A8I0</accession>
<dbReference type="OrthoDB" id="737510at2759"/>
<dbReference type="Pfam" id="PF00188">
    <property type="entry name" value="CAP"/>
    <property type="match status" value="1"/>
</dbReference>
<dbReference type="SMART" id="SM00198">
    <property type="entry name" value="SCP"/>
    <property type="match status" value="1"/>
</dbReference>
<dbReference type="InterPro" id="IPR014044">
    <property type="entry name" value="CAP_dom"/>
</dbReference>
<dbReference type="Gene3D" id="3.40.33.10">
    <property type="entry name" value="CAP"/>
    <property type="match status" value="1"/>
</dbReference>
<dbReference type="SUPFAM" id="SSF55797">
    <property type="entry name" value="PR-1-like"/>
    <property type="match status" value="1"/>
</dbReference>
<gene>
    <name evidence="4" type="primary">LOC111099096</name>
</gene>
<dbReference type="InterPro" id="IPR035940">
    <property type="entry name" value="CAP_sf"/>
</dbReference>
<reference evidence="4" key="1">
    <citation type="submission" date="2025-08" db="UniProtKB">
        <authorList>
            <consortium name="RefSeq"/>
        </authorList>
    </citation>
    <scope>IDENTIFICATION</scope>
    <source>
        <tissue evidence="4">Whole sample</tissue>
    </source>
</reference>
<keyword evidence="3" id="KW-1185">Reference proteome</keyword>
<evidence type="ECO:0000256" key="1">
    <source>
        <dbReference type="SAM" id="SignalP"/>
    </source>
</evidence>
<dbReference type="InterPro" id="IPR001283">
    <property type="entry name" value="CRISP-related"/>
</dbReference>
<keyword evidence="1" id="KW-0732">Signal</keyword>
<feature type="domain" description="SCP" evidence="2">
    <location>
        <begin position="60"/>
        <end position="199"/>
    </location>
</feature>
<dbReference type="RefSeq" id="XP_022286164.1">
    <property type="nucleotide sequence ID" value="XM_022430456.1"/>
</dbReference>
<dbReference type="PANTHER" id="PTHR10334">
    <property type="entry name" value="CYSTEINE-RICH SECRETORY PROTEIN-RELATED"/>
    <property type="match status" value="1"/>
</dbReference>
<dbReference type="Proteomes" id="UP000694844">
    <property type="component" value="Chromosome 5"/>
</dbReference>
<evidence type="ECO:0000313" key="3">
    <source>
        <dbReference type="Proteomes" id="UP000694844"/>
    </source>
</evidence>
<feature type="chain" id="PRO_5034481453" evidence="1">
    <location>
        <begin position="22"/>
        <end position="337"/>
    </location>
</feature>
<evidence type="ECO:0000313" key="4">
    <source>
        <dbReference type="RefSeq" id="XP_022286164.1"/>
    </source>
</evidence>
<feature type="signal peptide" evidence="1">
    <location>
        <begin position="1"/>
        <end position="21"/>
    </location>
</feature>
<evidence type="ECO:0000259" key="2">
    <source>
        <dbReference type="SMART" id="SM00198"/>
    </source>
</evidence>
<dbReference type="KEGG" id="cvn:111099096"/>
<dbReference type="GeneID" id="111099096"/>
<protein>
    <submittedName>
        <fullName evidence="4">Cysteine-rich venom protein latisemin-like</fullName>
    </submittedName>
</protein>
<dbReference type="AlphaFoldDB" id="A0A8B8A8I0"/>
<name>A0A8B8A8I0_CRAVI</name>